<dbReference type="EMBL" id="JACVVK020000211">
    <property type="protein sequence ID" value="KAK7484403.1"/>
    <property type="molecule type" value="Genomic_DNA"/>
</dbReference>
<evidence type="ECO:0000313" key="1">
    <source>
        <dbReference type="EMBL" id="KAK7484403.1"/>
    </source>
</evidence>
<comment type="caution">
    <text evidence="1">The sequence shown here is derived from an EMBL/GenBank/DDBJ whole genome shotgun (WGS) entry which is preliminary data.</text>
</comment>
<organism evidence="1 2">
    <name type="scientific">Batillaria attramentaria</name>
    <dbReference type="NCBI Taxonomy" id="370345"/>
    <lineage>
        <taxon>Eukaryota</taxon>
        <taxon>Metazoa</taxon>
        <taxon>Spiralia</taxon>
        <taxon>Lophotrochozoa</taxon>
        <taxon>Mollusca</taxon>
        <taxon>Gastropoda</taxon>
        <taxon>Caenogastropoda</taxon>
        <taxon>Sorbeoconcha</taxon>
        <taxon>Cerithioidea</taxon>
        <taxon>Batillariidae</taxon>
        <taxon>Batillaria</taxon>
    </lineage>
</organism>
<dbReference type="Proteomes" id="UP001519460">
    <property type="component" value="Unassembled WGS sequence"/>
</dbReference>
<accession>A0ABD0KBD4</accession>
<dbReference type="AlphaFoldDB" id="A0ABD0KBD4"/>
<gene>
    <name evidence="1" type="ORF">BaRGS_00024408</name>
</gene>
<keyword evidence="2" id="KW-1185">Reference proteome</keyword>
<protein>
    <submittedName>
        <fullName evidence="1">Uncharacterized protein</fullName>
    </submittedName>
</protein>
<evidence type="ECO:0000313" key="2">
    <source>
        <dbReference type="Proteomes" id="UP001519460"/>
    </source>
</evidence>
<proteinExistence type="predicted"/>
<sequence>MVNRSMLFGTDLAGVPYPTPTAHSPLQLPDKMLSCVIVRLSLPFFLSSSFSGDRLSGSYENTTVFIILTLSCKTKED</sequence>
<reference evidence="1 2" key="1">
    <citation type="journal article" date="2023" name="Sci. Data">
        <title>Genome assembly of the Korean intertidal mud-creeper Batillaria attramentaria.</title>
        <authorList>
            <person name="Patra A.K."/>
            <person name="Ho P.T."/>
            <person name="Jun S."/>
            <person name="Lee S.J."/>
            <person name="Kim Y."/>
            <person name="Won Y.J."/>
        </authorList>
    </citation>
    <scope>NUCLEOTIDE SEQUENCE [LARGE SCALE GENOMIC DNA]</scope>
    <source>
        <strain evidence="1">Wonlab-2016</strain>
    </source>
</reference>
<name>A0ABD0KBD4_9CAEN</name>